<dbReference type="Gene3D" id="2.120.10.30">
    <property type="entry name" value="TolB, C-terminal domain"/>
    <property type="match status" value="1"/>
</dbReference>
<keyword evidence="1" id="KW-0812">Transmembrane</keyword>
<proteinExistence type="predicted"/>
<protein>
    <recommendedName>
        <fullName evidence="4">WD40 repeat protein</fullName>
    </recommendedName>
</protein>
<name>A0ABQ4CKQ5_9ACTN</name>
<comment type="caution">
    <text evidence="2">The sequence shown here is derived from an EMBL/GenBank/DDBJ whole genome shotgun (WGS) entry which is preliminary data.</text>
</comment>
<dbReference type="SUPFAM" id="SSF69304">
    <property type="entry name" value="Tricorn protease N-terminal domain"/>
    <property type="match status" value="1"/>
</dbReference>
<keyword evidence="1" id="KW-0472">Membrane</keyword>
<dbReference type="InterPro" id="IPR011042">
    <property type="entry name" value="6-blade_b-propeller_TolB-like"/>
</dbReference>
<dbReference type="Proteomes" id="UP000604117">
    <property type="component" value="Unassembled WGS sequence"/>
</dbReference>
<evidence type="ECO:0000313" key="3">
    <source>
        <dbReference type="Proteomes" id="UP000604117"/>
    </source>
</evidence>
<accession>A0ABQ4CKQ5</accession>
<dbReference type="EMBL" id="BONE01000008">
    <property type="protein sequence ID" value="GIF71882.1"/>
    <property type="molecule type" value="Genomic_DNA"/>
</dbReference>
<keyword evidence="1" id="KW-1133">Transmembrane helix</keyword>
<dbReference type="RefSeq" id="WP_203711349.1">
    <property type="nucleotide sequence ID" value="NZ_BONE01000008.1"/>
</dbReference>
<feature type="transmembrane region" description="Helical" evidence="1">
    <location>
        <begin position="37"/>
        <end position="58"/>
    </location>
</feature>
<keyword evidence="3" id="KW-1185">Reference proteome</keyword>
<gene>
    <name evidence="2" type="ORF">Asi02nite_14000</name>
</gene>
<feature type="transmembrane region" description="Helical" evidence="1">
    <location>
        <begin position="418"/>
        <end position="435"/>
    </location>
</feature>
<sequence length="460" mass="48287">MTARLRESLHDAATDVPAYPVYERSLATARRSRRRSALATALVLVALAGAGVAVPLVARPATEPAVGADAGAALPDRVGVPPRGNLHSTDWPPLGPASVVFAGQAPGLMWGDEGSIITIVGATDDRYRIIKGRNEAQPGEDTVLSPDGRRIAVGTGSSARVVDLMTGRSRAVDTGVSDVVSSEAAAWSPDGRAVVVRETVPANAEGSAYRMVLSLVRLDGSGRVRLAEADHAAGLGSPVAFAPDRLAYQTGRTVTVAGLDGRQQSAFALAPDTELAGKGAWNADGTLTIARRDGSGWSLRRVDAHTGRDLGALDTPAVADVTAIRLLGWSADGSARVVAYVPSPTAPAAFDVPLTMDQRLAYGNVGTVEVLALDRGATAPTTLLTAPADVVAIDVADTVIRSGRTRAATPPEGIGPRFWFWTILLVLLGVGIVAYRRRVQLALWLDDRRVRRSRRQRPPR</sequence>
<reference evidence="2 3" key="1">
    <citation type="submission" date="2021-01" db="EMBL/GenBank/DDBJ databases">
        <title>Whole genome shotgun sequence of Asanoa siamensis NBRC 107932.</title>
        <authorList>
            <person name="Komaki H."/>
            <person name="Tamura T."/>
        </authorList>
    </citation>
    <scope>NUCLEOTIDE SEQUENCE [LARGE SCALE GENOMIC DNA]</scope>
    <source>
        <strain evidence="2 3">NBRC 107932</strain>
    </source>
</reference>
<evidence type="ECO:0000256" key="1">
    <source>
        <dbReference type="SAM" id="Phobius"/>
    </source>
</evidence>
<organism evidence="2 3">
    <name type="scientific">Asanoa siamensis</name>
    <dbReference type="NCBI Taxonomy" id="926357"/>
    <lineage>
        <taxon>Bacteria</taxon>
        <taxon>Bacillati</taxon>
        <taxon>Actinomycetota</taxon>
        <taxon>Actinomycetes</taxon>
        <taxon>Micromonosporales</taxon>
        <taxon>Micromonosporaceae</taxon>
        <taxon>Asanoa</taxon>
    </lineage>
</organism>
<evidence type="ECO:0000313" key="2">
    <source>
        <dbReference type="EMBL" id="GIF71882.1"/>
    </source>
</evidence>
<evidence type="ECO:0008006" key="4">
    <source>
        <dbReference type="Google" id="ProtNLM"/>
    </source>
</evidence>